<evidence type="ECO:0000313" key="2">
    <source>
        <dbReference type="Proteomes" id="UP000298616"/>
    </source>
</evidence>
<reference evidence="1 2" key="1">
    <citation type="submission" date="2018-04" db="EMBL/GenBank/DDBJ databases">
        <title>Complete genome uncultured novel isolate.</title>
        <authorList>
            <person name="Merlino G."/>
        </authorList>
    </citation>
    <scope>NUCLEOTIDE SEQUENCE [LARGE SCALE GENOMIC DNA]</scope>
    <source>
        <strain evidence="2">R1DC9</strain>
    </source>
</reference>
<dbReference type="Proteomes" id="UP000298616">
    <property type="component" value="Chromosome"/>
</dbReference>
<dbReference type="KEGG" id="fpf:DCC35_12445"/>
<gene>
    <name evidence="1" type="ORF">DCC35_12445</name>
</gene>
<dbReference type="RefSeq" id="WP_137091091.1">
    <property type="nucleotide sequence ID" value="NZ_CP028923.1"/>
</dbReference>
<dbReference type="Pfam" id="PF07676">
    <property type="entry name" value="PD40"/>
    <property type="match status" value="1"/>
</dbReference>
<protein>
    <submittedName>
        <fullName evidence="1">Uncharacterized protein</fullName>
    </submittedName>
</protein>
<accession>A0A4D7K3U2</accession>
<evidence type="ECO:0000313" key="1">
    <source>
        <dbReference type="EMBL" id="QCK15494.1"/>
    </source>
</evidence>
<proteinExistence type="predicted"/>
<sequence length="87" mass="9607">MANKLPFILLFFLAFIGYSQDFGDEQKSIGDAINSKEDESVPVVSPDGNTLYFTRAHHPGNVGGKSDKGDIWMSKKGSNGQWELPKM</sequence>
<keyword evidence="2" id="KW-1185">Reference proteome</keyword>
<dbReference type="InterPro" id="IPR011659">
    <property type="entry name" value="WD40"/>
</dbReference>
<dbReference type="AlphaFoldDB" id="A0A4D7K3U2"/>
<dbReference type="OrthoDB" id="9809364at2"/>
<dbReference type="EMBL" id="CP028923">
    <property type="protein sequence ID" value="QCK15494.1"/>
    <property type="molecule type" value="Genomic_DNA"/>
</dbReference>
<organism evidence="1 2">
    <name type="scientific">Mangrovivirga cuniculi</name>
    <dbReference type="NCBI Taxonomy" id="2715131"/>
    <lineage>
        <taxon>Bacteria</taxon>
        <taxon>Pseudomonadati</taxon>
        <taxon>Bacteroidota</taxon>
        <taxon>Cytophagia</taxon>
        <taxon>Cytophagales</taxon>
        <taxon>Mangrovivirgaceae</taxon>
        <taxon>Mangrovivirga</taxon>
    </lineage>
</organism>
<name>A0A4D7K3U2_9BACT</name>